<sequence>MSENPVGQSPVTGGLIGPVEPAAAETVVLPEAGTAPKKPVRRGRVAAVTGSVLLAAAVVAGTGYTVVTVNGADRDAGAPVWNLPKAKKEATTETAASSGLGGMLVPYETDGFTRGPDLDEFGADAELSGARATALRKESLRDLPRSQRLRLEKRIDKQRIKGMVMRSYLSTSQAGNSTLYADKAFTVSMVLSQLESRAAVRDISTFQNEFLTALGVLRKGPKVEGHKNAQCYLPPKDADEKLDAMICSAYQGDVLVSATAYGAKPLNAKGVAMLLRTQLDRIAEPGEAV</sequence>
<evidence type="ECO:0000256" key="1">
    <source>
        <dbReference type="SAM" id="Phobius"/>
    </source>
</evidence>
<dbReference type="STRING" id="33903.AQJ43_33860"/>
<evidence type="ECO:0000313" key="2">
    <source>
        <dbReference type="EMBL" id="GDY64032.1"/>
    </source>
</evidence>
<comment type="caution">
    <text evidence="3">The sequence shown here is derived from an EMBL/GenBank/DDBJ whole genome shotgun (WGS) entry which is preliminary data.</text>
</comment>
<proteinExistence type="predicted"/>
<dbReference type="Proteomes" id="UP000299211">
    <property type="component" value="Unassembled WGS sequence"/>
</dbReference>
<keyword evidence="1" id="KW-0472">Membrane</keyword>
<keyword evidence="1" id="KW-1133">Transmembrane helix</keyword>
<evidence type="ECO:0000313" key="3">
    <source>
        <dbReference type="EMBL" id="GDY75811.1"/>
    </source>
</evidence>
<dbReference type="EMBL" id="BJHY01000001">
    <property type="protein sequence ID" value="GDY75811.1"/>
    <property type="molecule type" value="Genomic_DNA"/>
</dbReference>
<protein>
    <recommendedName>
        <fullName evidence="6">Secreted protein</fullName>
    </recommendedName>
</protein>
<accession>A0A4D4MUH9</accession>
<feature type="transmembrane region" description="Helical" evidence="1">
    <location>
        <begin position="45"/>
        <end position="67"/>
    </location>
</feature>
<dbReference type="Proteomes" id="UP000302139">
    <property type="component" value="Unassembled WGS sequence"/>
</dbReference>
<organism evidence="3 4">
    <name type="scientific">Streptomyces avermitilis</name>
    <dbReference type="NCBI Taxonomy" id="33903"/>
    <lineage>
        <taxon>Bacteria</taxon>
        <taxon>Bacillati</taxon>
        <taxon>Actinomycetota</taxon>
        <taxon>Actinomycetes</taxon>
        <taxon>Kitasatosporales</taxon>
        <taxon>Streptomycetaceae</taxon>
        <taxon>Streptomyces</taxon>
    </lineage>
</organism>
<evidence type="ECO:0000313" key="5">
    <source>
        <dbReference type="Proteomes" id="UP000302139"/>
    </source>
</evidence>
<gene>
    <name evidence="2" type="ORF">SAV14893_034250</name>
    <name evidence="3" type="ORF">SAV31267_052960</name>
</gene>
<dbReference type="AlphaFoldDB" id="A0A4D4MUH9"/>
<keyword evidence="1" id="KW-0812">Transmembrane</keyword>
<name>A0A4D4MUH9_STRAX</name>
<reference evidence="2 5" key="2">
    <citation type="submission" date="2019-04" db="EMBL/GenBank/DDBJ databases">
        <title>Draft genome sequences of Streptomyces avermitilis NBRC 14893.</title>
        <authorList>
            <person name="Komaki H."/>
            <person name="Tamura T."/>
            <person name="Hosoyama A."/>
        </authorList>
    </citation>
    <scope>NUCLEOTIDE SEQUENCE [LARGE SCALE GENOMIC DNA]</scope>
    <source>
        <strain evidence="2 5">NBRC 14893</strain>
    </source>
</reference>
<dbReference type="EMBL" id="BJHX01000001">
    <property type="protein sequence ID" value="GDY64032.1"/>
    <property type="molecule type" value="Genomic_DNA"/>
</dbReference>
<evidence type="ECO:0000313" key="4">
    <source>
        <dbReference type="Proteomes" id="UP000299211"/>
    </source>
</evidence>
<evidence type="ECO:0008006" key="6">
    <source>
        <dbReference type="Google" id="ProtNLM"/>
    </source>
</evidence>
<reference evidence="3 4" key="1">
    <citation type="submission" date="2019-04" db="EMBL/GenBank/DDBJ databases">
        <title>Draft genome sequences of Streptomyces avermitilis ATCC 31267.</title>
        <authorList>
            <person name="Komaki H."/>
            <person name="Tamura T."/>
            <person name="Hosoyama A."/>
        </authorList>
    </citation>
    <scope>NUCLEOTIDE SEQUENCE [LARGE SCALE GENOMIC DNA]</scope>
    <source>
        <strain evidence="3 4">ATCC 31267</strain>
    </source>
</reference>